<dbReference type="GO" id="GO:0006351">
    <property type="term" value="P:DNA-templated transcription"/>
    <property type="evidence" value="ECO:0007669"/>
    <property type="project" value="InterPro"/>
</dbReference>
<evidence type="ECO:0000259" key="8">
    <source>
        <dbReference type="Pfam" id="PF04560"/>
    </source>
</evidence>
<organism evidence="9 10">
    <name type="scientific">Linnemannia elongata AG-77</name>
    <dbReference type="NCBI Taxonomy" id="1314771"/>
    <lineage>
        <taxon>Eukaryota</taxon>
        <taxon>Fungi</taxon>
        <taxon>Fungi incertae sedis</taxon>
        <taxon>Mucoromycota</taxon>
        <taxon>Mortierellomycotina</taxon>
        <taxon>Mortierellomycetes</taxon>
        <taxon>Mortierellales</taxon>
        <taxon>Mortierellaceae</taxon>
        <taxon>Linnemannia</taxon>
    </lineage>
</organism>
<dbReference type="AlphaFoldDB" id="A0A197JAI8"/>
<dbReference type="InterPro" id="IPR007120">
    <property type="entry name" value="DNA-dir_RNAP_su2_dom"/>
</dbReference>
<dbReference type="EMBL" id="KV442237">
    <property type="protein sequence ID" value="OAQ22120.1"/>
    <property type="molecule type" value="Genomic_DNA"/>
</dbReference>
<dbReference type="Pfam" id="PF04560">
    <property type="entry name" value="RNA_pol_Rpb2_7"/>
    <property type="match status" value="1"/>
</dbReference>
<evidence type="ECO:0000313" key="10">
    <source>
        <dbReference type="Proteomes" id="UP000078512"/>
    </source>
</evidence>
<reference evidence="9 10" key="1">
    <citation type="submission" date="2016-05" db="EMBL/GenBank/DDBJ databases">
        <title>Genome sequencing reveals origins of a unique bacterial endosymbiosis in the earliest lineages of terrestrial Fungi.</title>
        <authorList>
            <consortium name="DOE Joint Genome Institute"/>
            <person name="Uehling J."/>
            <person name="Gryganskyi A."/>
            <person name="Hameed K."/>
            <person name="Tschaplinski T."/>
            <person name="Misztal P."/>
            <person name="Wu S."/>
            <person name="Desiro A."/>
            <person name="Vande Pol N."/>
            <person name="Du Z.-Y."/>
            <person name="Zienkiewicz A."/>
            <person name="Zienkiewicz K."/>
            <person name="Morin E."/>
            <person name="Tisserant E."/>
            <person name="Splivallo R."/>
            <person name="Hainaut M."/>
            <person name="Henrissat B."/>
            <person name="Ohm R."/>
            <person name="Kuo A."/>
            <person name="Yan J."/>
            <person name="Lipzen A."/>
            <person name="Nolan M."/>
            <person name="Labutti K."/>
            <person name="Barry K."/>
            <person name="Goldstein A."/>
            <person name="Labbe J."/>
            <person name="Schadt C."/>
            <person name="Tuskan G."/>
            <person name="Grigoriev I."/>
            <person name="Martin F."/>
            <person name="Vilgalys R."/>
            <person name="Bonito G."/>
        </authorList>
    </citation>
    <scope>NUCLEOTIDE SEQUENCE [LARGE SCALE GENOMIC DNA]</scope>
    <source>
        <strain evidence="9 10">AG-77</strain>
    </source>
</reference>
<dbReference type="Gene3D" id="3.90.1800.10">
    <property type="entry name" value="RNA polymerase alpha subunit dimerisation domain"/>
    <property type="match status" value="1"/>
</dbReference>
<proteinExistence type="inferred from homology"/>
<dbReference type="Gene3D" id="2.40.270.10">
    <property type="entry name" value="DNA-directed RNA polymerase, subunit 2, domain 6"/>
    <property type="match status" value="1"/>
</dbReference>
<dbReference type="InterPro" id="IPR007641">
    <property type="entry name" value="RNA_pol_Rpb2_7"/>
</dbReference>
<evidence type="ECO:0000256" key="4">
    <source>
        <dbReference type="ARBA" id="ARBA00022679"/>
    </source>
</evidence>
<dbReference type="EC" id="2.7.7.6" evidence="2"/>
<evidence type="ECO:0000256" key="3">
    <source>
        <dbReference type="ARBA" id="ARBA00022478"/>
    </source>
</evidence>
<keyword evidence="3" id="KW-0240">DNA-directed RNA polymerase</keyword>
<protein>
    <recommendedName>
        <fullName evidence="2">DNA-directed RNA polymerase</fullName>
        <ecNumber evidence="2">2.7.7.6</ecNumber>
    </recommendedName>
</protein>
<dbReference type="GO" id="GO:0000428">
    <property type="term" value="C:DNA-directed RNA polymerase complex"/>
    <property type="evidence" value="ECO:0007669"/>
    <property type="project" value="UniProtKB-KW"/>
</dbReference>
<evidence type="ECO:0000256" key="5">
    <source>
        <dbReference type="ARBA" id="ARBA00022695"/>
    </source>
</evidence>
<evidence type="ECO:0000256" key="2">
    <source>
        <dbReference type="ARBA" id="ARBA00012418"/>
    </source>
</evidence>
<dbReference type="SUPFAM" id="SSF64484">
    <property type="entry name" value="beta and beta-prime subunits of DNA dependent RNA-polymerase"/>
    <property type="match status" value="1"/>
</dbReference>
<dbReference type="Proteomes" id="UP000078512">
    <property type="component" value="Unassembled WGS sequence"/>
</dbReference>
<dbReference type="InterPro" id="IPR037033">
    <property type="entry name" value="DNA-dir_RNAP_su2_hyb_sf"/>
</dbReference>
<keyword evidence="5" id="KW-0548">Nucleotidyltransferase</keyword>
<evidence type="ECO:0000313" key="9">
    <source>
        <dbReference type="EMBL" id="OAQ22120.1"/>
    </source>
</evidence>
<dbReference type="GO" id="GO:0003677">
    <property type="term" value="F:DNA binding"/>
    <property type="evidence" value="ECO:0007669"/>
    <property type="project" value="InterPro"/>
</dbReference>
<dbReference type="PANTHER" id="PTHR20856">
    <property type="entry name" value="DNA-DIRECTED RNA POLYMERASE I SUBUNIT 2"/>
    <property type="match status" value="1"/>
</dbReference>
<dbReference type="InterPro" id="IPR015712">
    <property type="entry name" value="DNA-dir_RNA_pol_su2"/>
</dbReference>
<dbReference type="OrthoDB" id="2426160at2759"/>
<dbReference type="Pfam" id="PF00562">
    <property type="entry name" value="RNA_pol_Rpb2_6"/>
    <property type="match status" value="1"/>
</dbReference>
<sequence length="218" mass="23649">IGDKISSRHAQKGVIGRMLYPEDMPFTEDGTIPDIIFNSHGIPSRMTMGQMLEGVIGMGCTMDGTFADGTPWGGPELDMDEILAMEESKGTIMYNGTTGDVIETVYCLNMVYYMPLKHQSKDKVYIRGVGPTEVFSRQPVSGKRQGGGLKFGEMEMDAAISHGASSVVMDTIRQSDMSMIPVCDTCGEFPVDKICNLCGGSGVITEMPYSLKVFADLV</sequence>
<evidence type="ECO:0000259" key="7">
    <source>
        <dbReference type="Pfam" id="PF00562"/>
    </source>
</evidence>
<feature type="non-terminal residue" evidence="9">
    <location>
        <position position="218"/>
    </location>
</feature>
<dbReference type="GO" id="GO:0032549">
    <property type="term" value="F:ribonucleoside binding"/>
    <property type="evidence" value="ECO:0007669"/>
    <property type="project" value="InterPro"/>
</dbReference>
<keyword evidence="4" id="KW-0808">Transferase</keyword>
<evidence type="ECO:0000256" key="1">
    <source>
        <dbReference type="ARBA" id="ARBA00006835"/>
    </source>
</evidence>
<accession>A0A197JAI8</accession>
<feature type="domain" description="RNA polymerase Rpb2" evidence="8">
    <location>
        <begin position="147"/>
        <end position="215"/>
    </location>
</feature>
<dbReference type="PROSITE" id="PS01166">
    <property type="entry name" value="RNA_POL_BETA"/>
    <property type="match status" value="1"/>
</dbReference>
<gene>
    <name evidence="9" type="ORF">K457DRAFT_47250</name>
</gene>
<dbReference type="GO" id="GO:0003899">
    <property type="term" value="F:DNA-directed RNA polymerase activity"/>
    <property type="evidence" value="ECO:0007669"/>
    <property type="project" value="UniProtKB-EC"/>
</dbReference>
<comment type="similarity">
    <text evidence="1">Belongs to the RNA polymerase beta chain family.</text>
</comment>
<evidence type="ECO:0000256" key="6">
    <source>
        <dbReference type="ARBA" id="ARBA00023163"/>
    </source>
</evidence>
<feature type="domain" description="DNA-directed RNA polymerase subunit 2 hybrid-binding" evidence="7">
    <location>
        <begin position="1"/>
        <end position="145"/>
    </location>
</feature>
<keyword evidence="6" id="KW-0804">Transcription</keyword>
<dbReference type="STRING" id="1314771.A0A197JAI8"/>
<name>A0A197JAI8_9FUNG</name>
<feature type="non-terminal residue" evidence="9">
    <location>
        <position position="1"/>
    </location>
</feature>
<keyword evidence="10" id="KW-1185">Reference proteome</keyword>
<dbReference type="InterPro" id="IPR007121">
    <property type="entry name" value="RNA_pol_bsu_CS"/>
</dbReference>